<accession>A0A485N873</accession>
<organism evidence="2 3">
    <name type="scientific">Lynx pardinus</name>
    <name type="common">Iberian lynx</name>
    <name type="synonym">Felis pardina</name>
    <dbReference type="NCBI Taxonomy" id="191816"/>
    <lineage>
        <taxon>Eukaryota</taxon>
        <taxon>Metazoa</taxon>
        <taxon>Chordata</taxon>
        <taxon>Craniata</taxon>
        <taxon>Vertebrata</taxon>
        <taxon>Euteleostomi</taxon>
        <taxon>Mammalia</taxon>
        <taxon>Eutheria</taxon>
        <taxon>Laurasiatheria</taxon>
        <taxon>Carnivora</taxon>
        <taxon>Feliformia</taxon>
        <taxon>Felidae</taxon>
        <taxon>Felinae</taxon>
        <taxon>Lynx</taxon>
    </lineage>
</organism>
<gene>
    <name evidence="2" type="ORF">LYPA_23C005746</name>
</gene>
<dbReference type="Proteomes" id="UP000386466">
    <property type="component" value="Unassembled WGS sequence"/>
</dbReference>
<name>A0A485N873_LYNPA</name>
<dbReference type="EMBL" id="CAAGRJ010010858">
    <property type="protein sequence ID" value="VFV28106.1"/>
    <property type="molecule type" value="Genomic_DNA"/>
</dbReference>
<sequence>GTKTRTKTKTKTKQTKTKKPQTEPKATVVVKERNSPDHQLKGDVVEKMASMNGEKEVVMKISPISEEHGQESSHGDSYFGNS</sequence>
<evidence type="ECO:0000313" key="3">
    <source>
        <dbReference type="Proteomes" id="UP000386466"/>
    </source>
</evidence>
<feature type="region of interest" description="Disordered" evidence="1">
    <location>
        <begin position="63"/>
        <end position="82"/>
    </location>
</feature>
<evidence type="ECO:0000313" key="2">
    <source>
        <dbReference type="EMBL" id="VFV28106.1"/>
    </source>
</evidence>
<feature type="region of interest" description="Disordered" evidence="1">
    <location>
        <begin position="1"/>
        <end position="37"/>
    </location>
</feature>
<evidence type="ECO:0000256" key="1">
    <source>
        <dbReference type="SAM" id="MobiDB-lite"/>
    </source>
</evidence>
<dbReference type="AlphaFoldDB" id="A0A485N873"/>
<protein>
    <submittedName>
        <fullName evidence="2">Uncharacterized protein</fullName>
    </submittedName>
</protein>
<proteinExistence type="predicted"/>
<feature type="compositionally biased region" description="Basic and acidic residues" evidence="1">
    <location>
        <begin position="65"/>
        <end position="74"/>
    </location>
</feature>
<keyword evidence="3" id="KW-1185">Reference proteome</keyword>
<feature type="non-terminal residue" evidence="2">
    <location>
        <position position="1"/>
    </location>
</feature>
<feature type="compositionally biased region" description="Basic residues" evidence="1">
    <location>
        <begin position="1"/>
        <end position="19"/>
    </location>
</feature>
<reference evidence="2 3" key="1">
    <citation type="submission" date="2019-01" db="EMBL/GenBank/DDBJ databases">
        <authorList>
            <person name="Alioto T."/>
            <person name="Alioto T."/>
        </authorList>
    </citation>
    <scope>NUCLEOTIDE SEQUENCE [LARGE SCALE GENOMIC DNA]</scope>
</reference>